<feature type="compositionally biased region" description="Basic and acidic residues" evidence="1">
    <location>
        <begin position="34"/>
        <end position="48"/>
    </location>
</feature>
<gene>
    <name evidence="2" type="ORF">VCB98_00760</name>
</gene>
<proteinExistence type="predicted"/>
<dbReference type="EMBL" id="JAYGII010000001">
    <property type="protein sequence ID" value="MEA5444347.1"/>
    <property type="molecule type" value="Genomic_DNA"/>
</dbReference>
<comment type="caution">
    <text evidence="2">The sequence shown here is derived from an EMBL/GenBank/DDBJ whole genome shotgun (WGS) entry which is preliminary data.</text>
</comment>
<reference evidence="2 3" key="1">
    <citation type="submission" date="2023-12" db="EMBL/GenBank/DDBJ databases">
        <title>Whole-genome sequencing of halo(alkali)philic microorganisms from hypersaline lakes.</title>
        <authorList>
            <person name="Sorokin D.Y."/>
            <person name="Merkel A.Y."/>
            <person name="Messina E."/>
            <person name="Yakimov M."/>
        </authorList>
    </citation>
    <scope>NUCLEOTIDE SEQUENCE [LARGE SCALE GENOMIC DNA]</scope>
    <source>
        <strain evidence="2 3">AB-CW1</strain>
    </source>
</reference>
<name>A0AAP6JD86_9GAMM</name>
<protein>
    <submittedName>
        <fullName evidence="2">Uncharacterized protein</fullName>
    </submittedName>
</protein>
<keyword evidence="3" id="KW-1185">Reference proteome</keyword>
<feature type="region of interest" description="Disordered" evidence="1">
    <location>
        <begin position="1"/>
        <end position="55"/>
    </location>
</feature>
<evidence type="ECO:0000256" key="1">
    <source>
        <dbReference type="SAM" id="MobiDB-lite"/>
    </source>
</evidence>
<evidence type="ECO:0000313" key="3">
    <source>
        <dbReference type="Proteomes" id="UP001302316"/>
    </source>
</evidence>
<organism evidence="2 3">
    <name type="scientific">Natronospira elongata</name>
    <dbReference type="NCBI Taxonomy" id="3110268"/>
    <lineage>
        <taxon>Bacteria</taxon>
        <taxon>Pseudomonadati</taxon>
        <taxon>Pseudomonadota</taxon>
        <taxon>Gammaproteobacteria</taxon>
        <taxon>Natronospirales</taxon>
        <taxon>Natronospiraceae</taxon>
        <taxon>Natronospira</taxon>
    </lineage>
</organism>
<dbReference type="Proteomes" id="UP001302316">
    <property type="component" value="Unassembled WGS sequence"/>
</dbReference>
<evidence type="ECO:0000313" key="2">
    <source>
        <dbReference type="EMBL" id="MEA5444347.1"/>
    </source>
</evidence>
<dbReference type="AlphaFoldDB" id="A0AAP6JD86"/>
<accession>A0AAP6JD86</accession>
<sequence length="187" mass="20346">MLMKRPGSPKDLTPPNGHPSDLAYPKQGHLTPESAERYIRHPEERTEMPADEDVGPVSEGRGGLEMLFYGVLLLAVVAFQLLGQLDTDENGLFDAARVVTVSVDDEIQQEQYTLEGNRVAKPDCEEGEPYIEARVSDIRGIALGRVGVNVSSDNGEWLLSPEGRTLGGARLDVEAIIGCEVDETGEE</sequence>
<dbReference type="RefSeq" id="WP_346049446.1">
    <property type="nucleotide sequence ID" value="NZ_JAYGII010000001.1"/>
</dbReference>